<name>A0A1U7IM39_9CYAN</name>
<organism evidence="1 2">
    <name type="scientific">[Phormidium ambiguum] IAM M-71</name>
    <dbReference type="NCBI Taxonomy" id="454136"/>
    <lineage>
        <taxon>Bacteria</taxon>
        <taxon>Bacillati</taxon>
        <taxon>Cyanobacteriota</taxon>
        <taxon>Cyanophyceae</taxon>
        <taxon>Oscillatoriophycideae</taxon>
        <taxon>Aerosakkonematales</taxon>
        <taxon>Aerosakkonemataceae</taxon>
        <taxon>Floridanema</taxon>
    </lineage>
</organism>
<evidence type="ECO:0000313" key="2">
    <source>
        <dbReference type="Proteomes" id="UP000185860"/>
    </source>
</evidence>
<dbReference type="AlphaFoldDB" id="A0A1U7IM39"/>
<dbReference type="Proteomes" id="UP000185860">
    <property type="component" value="Unassembled WGS sequence"/>
</dbReference>
<comment type="caution">
    <text evidence="1">The sequence shown here is derived from an EMBL/GenBank/DDBJ whole genome shotgun (WGS) entry which is preliminary data.</text>
</comment>
<dbReference type="EMBL" id="MRCE01000008">
    <property type="protein sequence ID" value="OKH38342.1"/>
    <property type="molecule type" value="Genomic_DNA"/>
</dbReference>
<protein>
    <submittedName>
        <fullName evidence="1">Uncharacterized protein</fullName>
    </submittedName>
</protein>
<gene>
    <name evidence="1" type="ORF">NIES2119_09910</name>
</gene>
<reference evidence="1 2" key="1">
    <citation type="submission" date="2016-11" db="EMBL/GenBank/DDBJ databases">
        <title>Draft Genome Sequences of Nine Cyanobacterial Strains from Diverse Habitats.</title>
        <authorList>
            <person name="Zhu T."/>
            <person name="Hou S."/>
            <person name="Lu X."/>
            <person name="Hess W.R."/>
        </authorList>
    </citation>
    <scope>NUCLEOTIDE SEQUENCE [LARGE SCALE GENOMIC DNA]</scope>
    <source>
        <strain evidence="1 2">IAM M-71</strain>
    </source>
</reference>
<accession>A0A1U7IM39</accession>
<evidence type="ECO:0000313" key="1">
    <source>
        <dbReference type="EMBL" id="OKH38342.1"/>
    </source>
</evidence>
<proteinExistence type="predicted"/>
<sequence length="67" mass="7933">MILVLDHYQDHLEHQDHLKKQHRCLSGSSFLILQSMFDDPGTLMILVMILVTIQYQDHDQDHPQTYT</sequence>